<accession>A0ABS4Q0V9</accession>
<proteinExistence type="predicted"/>
<reference evidence="1 2" key="1">
    <citation type="submission" date="2021-03" db="EMBL/GenBank/DDBJ databases">
        <title>Sequencing the genomes of 1000 actinobacteria strains.</title>
        <authorList>
            <person name="Klenk H.-P."/>
        </authorList>
    </citation>
    <scope>NUCLEOTIDE SEQUENCE [LARGE SCALE GENOMIC DNA]</scope>
    <source>
        <strain evidence="1 2">DSM 45510</strain>
    </source>
</reference>
<dbReference type="RefSeq" id="WP_209668213.1">
    <property type="nucleotide sequence ID" value="NZ_JAGGMS010000001.1"/>
</dbReference>
<comment type="caution">
    <text evidence="1">The sequence shown here is derived from an EMBL/GenBank/DDBJ whole genome shotgun (WGS) entry which is preliminary data.</text>
</comment>
<dbReference type="EMBL" id="JAGGMS010000001">
    <property type="protein sequence ID" value="MBP2185310.1"/>
    <property type="molecule type" value="Genomic_DNA"/>
</dbReference>
<name>A0ABS4Q0V9_9PSEU</name>
<dbReference type="Proteomes" id="UP000741013">
    <property type="component" value="Unassembled WGS sequence"/>
</dbReference>
<gene>
    <name evidence="1" type="ORF">JOM49_006836</name>
</gene>
<sequence>MCQPDYTTTSLDAALVRLVRPGGRIVSVTNHVEVPHESRVAAAHVLVRNDPRDLESLVALVDDGAIELAVTEHHALAELPGLHRRGENGEIRGKVVIVSRA</sequence>
<keyword evidence="2" id="KW-1185">Reference proteome</keyword>
<evidence type="ECO:0000313" key="2">
    <source>
        <dbReference type="Proteomes" id="UP000741013"/>
    </source>
</evidence>
<dbReference type="Gene3D" id="3.90.180.10">
    <property type="entry name" value="Medium-chain alcohol dehydrogenases, catalytic domain"/>
    <property type="match status" value="1"/>
</dbReference>
<organism evidence="1 2">
    <name type="scientific">Amycolatopsis magusensis</name>
    <dbReference type="NCBI Taxonomy" id="882444"/>
    <lineage>
        <taxon>Bacteria</taxon>
        <taxon>Bacillati</taxon>
        <taxon>Actinomycetota</taxon>
        <taxon>Actinomycetes</taxon>
        <taxon>Pseudonocardiales</taxon>
        <taxon>Pseudonocardiaceae</taxon>
        <taxon>Amycolatopsis</taxon>
    </lineage>
</organism>
<protein>
    <submittedName>
        <fullName evidence="1">NADPH:quinone reductase-like Zn-dependent oxidoreductase</fullName>
    </submittedName>
</protein>
<evidence type="ECO:0000313" key="1">
    <source>
        <dbReference type="EMBL" id="MBP2185310.1"/>
    </source>
</evidence>
<dbReference type="Pfam" id="PF13602">
    <property type="entry name" value="ADH_zinc_N_2"/>
    <property type="match status" value="1"/>
</dbReference>